<evidence type="ECO:0000256" key="8">
    <source>
        <dbReference type="ARBA" id="ARBA00023136"/>
    </source>
</evidence>
<keyword evidence="7 9" id="KW-1133">Transmembrane helix</keyword>
<dbReference type="RefSeq" id="WP_115309674.1">
    <property type="nucleotide sequence ID" value="NZ_UHIO01000001.1"/>
</dbReference>
<dbReference type="PANTHER" id="PTHR34308">
    <property type="entry name" value="COBALAMIN BIOSYNTHESIS PROTEIN CBIB"/>
    <property type="match status" value="1"/>
</dbReference>
<evidence type="ECO:0000313" key="10">
    <source>
        <dbReference type="EMBL" id="SUP40904.1"/>
    </source>
</evidence>
<accession>A0A380NHJ6</accession>
<feature type="transmembrane region" description="Helical" evidence="9">
    <location>
        <begin position="58"/>
        <end position="83"/>
    </location>
</feature>
<proteinExistence type="inferred from homology"/>
<comment type="subcellular location">
    <subcellularLocation>
        <location evidence="1 9">Cell membrane</location>
        <topology evidence="1 9">Multi-pass membrane protein</topology>
    </subcellularLocation>
</comment>
<evidence type="ECO:0000256" key="7">
    <source>
        <dbReference type="ARBA" id="ARBA00022989"/>
    </source>
</evidence>
<dbReference type="GO" id="GO:0009236">
    <property type="term" value="P:cobalamin biosynthetic process"/>
    <property type="evidence" value="ECO:0007669"/>
    <property type="project" value="UniProtKB-UniRule"/>
</dbReference>
<keyword evidence="6 9" id="KW-0812">Transmembrane</keyword>
<reference evidence="10 11" key="1">
    <citation type="submission" date="2018-06" db="EMBL/GenBank/DDBJ databases">
        <authorList>
            <consortium name="Pathogen Informatics"/>
            <person name="Doyle S."/>
        </authorList>
    </citation>
    <scope>NUCLEOTIDE SEQUENCE [LARGE SCALE GENOMIC DNA]</scope>
    <source>
        <strain evidence="10 11">NCTC12020</strain>
    </source>
</reference>
<feature type="transmembrane region" description="Helical" evidence="9">
    <location>
        <begin position="163"/>
        <end position="181"/>
    </location>
</feature>
<keyword evidence="8 9" id="KW-0472">Membrane</keyword>
<organism evidence="10 11">
    <name type="scientific">Veillonella criceti</name>
    <dbReference type="NCBI Taxonomy" id="103891"/>
    <lineage>
        <taxon>Bacteria</taxon>
        <taxon>Bacillati</taxon>
        <taxon>Bacillota</taxon>
        <taxon>Negativicutes</taxon>
        <taxon>Veillonellales</taxon>
        <taxon>Veillonellaceae</taxon>
        <taxon>Veillonella</taxon>
    </lineage>
</organism>
<evidence type="ECO:0000256" key="4">
    <source>
        <dbReference type="ARBA" id="ARBA00022475"/>
    </source>
</evidence>
<keyword evidence="4 9" id="KW-1003">Cell membrane</keyword>
<comment type="pathway">
    <text evidence="2 9">Cofactor biosynthesis; adenosylcobalamin biosynthesis.</text>
</comment>
<sequence>MEWFIQNAHYFIPLWAFLLDCLLGDPKSKFHPVVLIGKVISFYEHLLYGTTDSPRKKIAYGALTVCLTLLTVTGIGFVLLLIAGTIHPWVAYAVEVIIVYITISPRSLAEAGLELARLLQQKNLAEARRKVGWIVGRDTTELNESEITRATIETVAENTVDGIISPLLFFAVFGPLGALFYRTANTMDSMLGYKNERYLYFGRVAARFDDVVNWIPARITLLLYIATAFLLRHDWRNAWYIAKRDAAKHPSPNGGYAEAPVAGALHIRLGGYNKYGDTMTFRQFMGNPDVPMRGIHIQKTIGMMYVCSLLGVVLAALISRILVIL</sequence>
<dbReference type="UniPathway" id="UPA00148"/>
<evidence type="ECO:0000256" key="3">
    <source>
        <dbReference type="ARBA" id="ARBA00006263"/>
    </source>
</evidence>
<evidence type="ECO:0000256" key="5">
    <source>
        <dbReference type="ARBA" id="ARBA00022573"/>
    </source>
</evidence>
<keyword evidence="5 9" id="KW-0169">Cobalamin biosynthesis</keyword>
<protein>
    <recommendedName>
        <fullName evidence="9">Cobalamin biosynthesis protein CobD</fullName>
    </recommendedName>
</protein>
<dbReference type="Pfam" id="PF03186">
    <property type="entry name" value="CobD_Cbib"/>
    <property type="match status" value="1"/>
</dbReference>
<evidence type="ECO:0000256" key="9">
    <source>
        <dbReference type="HAMAP-Rule" id="MF_00024"/>
    </source>
</evidence>
<dbReference type="EMBL" id="UHIO01000001">
    <property type="protein sequence ID" value="SUP40904.1"/>
    <property type="molecule type" value="Genomic_DNA"/>
</dbReference>
<dbReference type="GO" id="GO:0048472">
    <property type="term" value="F:threonine-phosphate decarboxylase activity"/>
    <property type="evidence" value="ECO:0007669"/>
    <property type="project" value="InterPro"/>
</dbReference>
<dbReference type="InterPro" id="IPR004485">
    <property type="entry name" value="Cobalamin_biosynth_CobD/CbiB"/>
</dbReference>
<comment type="similarity">
    <text evidence="3 9">Belongs to the CobD/CbiB family.</text>
</comment>
<feature type="transmembrane region" description="Helical" evidence="9">
    <location>
        <begin position="211"/>
        <end position="231"/>
    </location>
</feature>
<keyword evidence="11" id="KW-1185">Reference proteome</keyword>
<dbReference type="OrthoDB" id="9811967at2"/>
<dbReference type="Proteomes" id="UP000255367">
    <property type="component" value="Unassembled WGS sequence"/>
</dbReference>
<feature type="transmembrane region" description="Helical" evidence="9">
    <location>
        <begin position="89"/>
        <end position="109"/>
    </location>
</feature>
<dbReference type="AlphaFoldDB" id="A0A380NHJ6"/>
<evidence type="ECO:0000256" key="1">
    <source>
        <dbReference type="ARBA" id="ARBA00004651"/>
    </source>
</evidence>
<dbReference type="NCBIfam" id="TIGR00380">
    <property type="entry name" value="cobal_cbiB"/>
    <property type="match status" value="1"/>
</dbReference>
<dbReference type="PANTHER" id="PTHR34308:SF1">
    <property type="entry name" value="COBALAMIN BIOSYNTHESIS PROTEIN CBIB"/>
    <property type="match status" value="1"/>
</dbReference>
<comment type="function">
    <text evidence="9">Converts cobyric acid to cobinamide by the addition of aminopropanol on the F carboxylic group.</text>
</comment>
<dbReference type="GO" id="GO:0005886">
    <property type="term" value="C:plasma membrane"/>
    <property type="evidence" value="ECO:0007669"/>
    <property type="project" value="UniProtKB-SubCell"/>
</dbReference>
<dbReference type="HAMAP" id="MF_00024">
    <property type="entry name" value="CobD_CbiB"/>
    <property type="match status" value="1"/>
</dbReference>
<dbReference type="GO" id="GO:0015420">
    <property type="term" value="F:ABC-type vitamin B12 transporter activity"/>
    <property type="evidence" value="ECO:0007669"/>
    <property type="project" value="UniProtKB-UniRule"/>
</dbReference>
<evidence type="ECO:0000313" key="11">
    <source>
        <dbReference type="Proteomes" id="UP000255367"/>
    </source>
</evidence>
<evidence type="ECO:0000256" key="2">
    <source>
        <dbReference type="ARBA" id="ARBA00004953"/>
    </source>
</evidence>
<name>A0A380NHJ6_9FIRM</name>
<gene>
    <name evidence="9" type="primary">cobD</name>
    <name evidence="10" type="ORF">NCTC12020_00425</name>
</gene>
<evidence type="ECO:0000256" key="6">
    <source>
        <dbReference type="ARBA" id="ARBA00022692"/>
    </source>
</evidence>
<feature type="transmembrane region" description="Helical" evidence="9">
    <location>
        <begin position="302"/>
        <end position="323"/>
    </location>
</feature>